<feature type="coiled-coil region" evidence="2">
    <location>
        <begin position="323"/>
        <end position="350"/>
    </location>
</feature>
<organism evidence="9">
    <name type="scientific">Hymenolepis diminuta</name>
    <name type="common">Rat tapeworm</name>
    <dbReference type="NCBI Taxonomy" id="6216"/>
    <lineage>
        <taxon>Eukaryota</taxon>
        <taxon>Metazoa</taxon>
        <taxon>Spiralia</taxon>
        <taxon>Lophotrochozoa</taxon>
        <taxon>Platyhelminthes</taxon>
        <taxon>Cestoda</taxon>
        <taxon>Eucestoda</taxon>
        <taxon>Cyclophyllidea</taxon>
        <taxon>Hymenolepididae</taxon>
        <taxon>Hymenolepis</taxon>
    </lineage>
</organism>
<dbReference type="AlphaFoldDB" id="A0A0R3SRE5"/>
<evidence type="ECO:0000313" key="7">
    <source>
        <dbReference type="Proteomes" id="UP000274504"/>
    </source>
</evidence>
<evidence type="ECO:0000313" key="5">
    <source>
        <dbReference type="EMBL" id="VDL60057.1"/>
    </source>
</evidence>
<feature type="compositionally biased region" description="Basic and acidic residues" evidence="3">
    <location>
        <begin position="165"/>
        <end position="192"/>
    </location>
</feature>
<accession>A0A0R3SRE5</accession>
<dbReference type="PANTHER" id="PTHR21683">
    <property type="entry name" value="COILED-COIL DOMAIN-CONTAINING PROTEIN 42 LIKE-2-LIKE-RELATED"/>
    <property type="match status" value="1"/>
</dbReference>
<dbReference type="WBParaSite" id="HDID_0000774101-mRNA-1">
    <property type="protein sequence ID" value="HDID_0000774101-mRNA-1"/>
    <property type="gene ID" value="HDID_0000774101"/>
</dbReference>
<dbReference type="InterPro" id="IPR025252">
    <property type="entry name" value="DUF4200"/>
</dbReference>
<dbReference type="STRING" id="6216.A0A0R3SRE5"/>
<reference evidence="6 8" key="3">
    <citation type="submission" date="2019-07" db="EMBL/GenBank/DDBJ databases">
        <authorList>
            <person name="Jastrzebski P J."/>
            <person name="Paukszto L."/>
            <person name="Jastrzebski P J."/>
        </authorList>
    </citation>
    <scope>NUCLEOTIDE SEQUENCE [LARGE SCALE GENOMIC DNA]</scope>
    <source>
        <strain evidence="6 8">WMS-il1</strain>
    </source>
</reference>
<evidence type="ECO:0000256" key="2">
    <source>
        <dbReference type="SAM" id="Coils"/>
    </source>
</evidence>
<dbReference type="EMBL" id="CABIJS010000695">
    <property type="protein sequence ID" value="VUZ55561.1"/>
    <property type="molecule type" value="Genomic_DNA"/>
</dbReference>
<dbReference type="InterPro" id="IPR051147">
    <property type="entry name" value="CFAP_domain-containing"/>
</dbReference>
<keyword evidence="1 2" id="KW-0175">Coiled coil</keyword>
<evidence type="ECO:0000256" key="3">
    <source>
        <dbReference type="SAM" id="MobiDB-lite"/>
    </source>
</evidence>
<protein>
    <submittedName>
        <fullName evidence="9">DUF4200 domain-containing protein</fullName>
    </submittedName>
</protein>
<gene>
    <name evidence="5" type="ORF">HDID_LOCUS7739</name>
    <name evidence="6" type="ORF">WMSIL1_LOCUS13373</name>
</gene>
<reference evidence="5 7" key="2">
    <citation type="submission" date="2018-11" db="EMBL/GenBank/DDBJ databases">
        <authorList>
            <consortium name="Pathogen Informatics"/>
        </authorList>
    </citation>
    <scope>NUCLEOTIDE SEQUENCE [LARGE SCALE GENOMIC DNA]</scope>
</reference>
<feature type="region of interest" description="Disordered" evidence="3">
    <location>
        <begin position="631"/>
        <end position="665"/>
    </location>
</feature>
<feature type="region of interest" description="Disordered" evidence="3">
    <location>
        <begin position="154"/>
        <end position="217"/>
    </location>
</feature>
<reference evidence="9" key="1">
    <citation type="submission" date="2017-02" db="UniProtKB">
        <authorList>
            <consortium name="WormBaseParasite"/>
        </authorList>
    </citation>
    <scope>IDENTIFICATION</scope>
</reference>
<proteinExistence type="predicted"/>
<dbReference type="OrthoDB" id="10264063at2759"/>
<feature type="compositionally biased region" description="Low complexity" evidence="3">
    <location>
        <begin position="193"/>
        <end position="204"/>
    </location>
</feature>
<name>A0A0R3SRE5_HYMDI</name>
<feature type="domain" description="DUF4200" evidence="4">
    <location>
        <begin position="242"/>
        <end position="359"/>
    </location>
</feature>
<dbReference type="PANTHER" id="PTHR21683:SF3">
    <property type="entry name" value="CILIA AND FLAGELLA ASSOCIATED PROTEIN 100"/>
    <property type="match status" value="1"/>
</dbReference>
<evidence type="ECO:0000313" key="9">
    <source>
        <dbReference type="WBParaSite" id="HDID_0000774101-mRNA-1"/>
    </source>
</evidence>
<sequence>MSLWSASTPTAYIPHDSRTEIPIYYPTRASFLRYLNKLEAPKTTGNKILLNRRPAPKFMLEDCPKNNSFTITKNDPTKELKRQAIEKRNVEQIRRTKSRDVSQKIPKRYRQPFTAVKELKELVFQENITEIYTHGKLFGPQCLTFQPRNKHNIPLLEKKKSVKVASRESKASGSEKERKSSGESSRSNRTESDSTTSSDTESSSYKGLPSVNRPSSQTISRYRSSLCEAERYHDNFSKTDTFIEDRKKICLMNLSTRIKEEEIARLNKRLEEESIYLAQAEIELIYQREDHDRFIQELTLRTAESLKRAEEANSKRLHRRDMLRRFKHKIDAMQAEYVKLEDEYKRLRTYKDFLDDVAKDVEVKREATRIAALKLSLISGEKEEREEQEIEKSQNDEVISDIFETPLDFIDLLTELESDNLTLIESIQEQDEVLELLRFKIKKVQKVLDAQKSAWDEYITHQEDINSNLQKEASDIESARNQIKSFSLLKRYEVFALGSLDQFDPPWLKEDKSIRKSDKTVDKTTIDQLMDVLQKQIHKIYCRVFRKEKSTKLDIISMLKNLESTMDDLDKRHLKYNKIDVMKAKKIVNEYNRSLAREHRKAIEEKTNEIRRKKAFERSLEPPKYLRGRRVIERSSPPACKTRVRRAAEKEASTDFDEKDANLFK</sequence>
<keyword evidence="8" id="KW-1185">Reference proteome</keyword>
<evidence type="ECO:0000259" key="4">
    <source>
        <dbReference type="Pfam" id="PF13863"/>
    </source>
</evidence>
<dbReference type="EMBL" id="UYSG01010973">
    <property type="protein sequence ID" value="VDL60057.1"/>
    <property type="molecule type" value="Genomic_DNA"/>
</dbReference>
<evidence type="ECO:0000256" key="1">
    <source>
        <dbReference type="ARBA" id="ARBA00023054"/>
    </source>
</evidence>
<dbReference type="Pfam" id="PF13863">
    <property type="entry name" value="DUF4200"/>
    <property type="match status" value="1"/>
</dbReference>
<evidence type="ECO:0000313" key="6">
    <source>
        <dbReference type="EMBL" id="VUZ55561.1"/>
    </source>
</evidence>
<dbReference type="GO" id="GO:0005856">
    <property type="term" value="C:cytoskeleton"/>
    <property type="evidence" value="ECO:0007669"/>
    <property type="project" value="UniProtKB-ARBA"/>
</dbReference>
<evidence type="ECO:0000313" key="8">
    <source>
        <dbReference type="Proteomes" id="UP000321570"/>
    </source>
</evidence>
<dbReference type="Proteomes" id="UP000321570">
    <property type="component" value="Unassembled WGS sequence"/>
</dbReference>
<dbReference type="Proteomes" id="UP000274504">
    <property type="component" value="Unassembled WGS sequence"/>
</dbReference>